<evidence type="ECO:0000313" key="14">
    <source>
        <dbReference type="Proteomes" id="UP000001412"/>
    </source>
</evidence>
<dbReference type="FunFam" id="3.10.50.30:FF:000001">
    <property type="entry name" value="Transcription elongation factor GreA"/>
    <property type="match status" value="1"/>
</dbReference>
<proteinExistence type="inferred from homology"/>
<evidence type="ECO:0000256" key="6">
    <source>
        <dbReference type="ARBA" id="ARBA00023163"/>
    </source>
</evidence>
<dbReference type="Gene3D" id="3.10.50.30">
    <property type="entry name" value="Transcription elongation factor, GreA/GreB, C-terminal domain"/>
    <property type="match status" value="1"/>
</dbReference>
<evidence type="ECO:0000313" key="13">
    <source>
        <dbReference type="EMBL" id="AAO34858.1"/>
    </source>
</evidence>
<dbReference type="HOGENOM" id="CLU_101379_2_1_9"/>
<reference evidence="13 14" key="1">
    <citation type="journal article" date="2003" name="Proc. Natl. Acad. Sci. U.S.A.">
        <title>The genome sequence of Clostridium tetani, the causative agent of tetanus disease.</title>
        <authorList>
            <person name="Brueggemann H."/>
            <person name="Baumer S."/>
            <person name="Fricke W.F."/>
            <person name="Wiezer A."/>
            <person name="Liesegang H."/>
            <person name="Decker I."/>
            <person name="Herzberg C."/>
            <person name="Martinez-Arias R."/>
            <person name="Merkl R."/>
            <person name="Henne A."/>
            <person name="Gottschalk G."/>
        </authorList>
    </citation>
    <scope>NUCLEOTIDE SEQUENCE [LARGE SCALE GENOMIC DNA]</scope>
    <source>
        <strain evidence="14">Massachusetts / E88</strain>
    </source>
</reference>
<dbReference type="AlphaFoldDB" id="Q899G8"/>
<dbReference type="KEGG" id="ctc:CTC_00210"/>
<evidence type="ECO:0000256" key="7">
    <source>
        <dbReference type="ARBA" id="ARBA00024916"/>
    </source>
</evidence>
<dbReference type="InterPro" id="IPR036805">
    <property type="entry name" value="Tscrpt_elong_fac_GreA/B_N_sf"/>
</dbReference>
<dbReference type="InterPro" id="IPR022691">
    <property type="entry name" value="Tscrpt_elong_fac_GreA/B_N"/>
</dbReference>
<evidence type="ECO:0000256" key="2">
    <source>
        <dbReference type="ARBA" id="ARBA00013729"/>
    </source>
</evidence>
<dbReference type="NCBIfam" id="NF001261">
    <property type="entry name" value="PRK00226.1-2"/>
    <property type="match status" value="1"/>
</dbReference>
<keyword evidence="5 9" id="KW-0238">DNA-binding</keyword>
<evidence type="ECO:0000259" key="11">
    <source>
        <dbReference type="Pfam" id="PF01272"/>
    </source>
</evidence>
<comment type="similarity">
    <text evidence="1 9 10">Belongs to the GreA/GreB family.</text>
</comment>
<evidence type="ECO:0000256" key="10">
    <source>
        <dbReference type="RuleBase" id="RU000556"/>
    </source>
</evidence>
<keyword evidence="13" id="KW-0648">Protein biosynthesis</keyword>
<evidence type="ECO:0000256" key="8">
    <source>
        <dbReference type="ARBA" id="ARBA00030776"/>
    </source>
</evidence>
<evidence type="ECO:0000259" key="12">
    <source>
        <dbReference type="Pfam" id="PF03449"/>
    </source>
</evidence>
<dbReference type="GO" id="GO:0003677">
    <property type="term" value="F:DNA binding"/>
    <property type="evidence" value="ECO:0007669"/>
    <property type="project" value="UniProtKB-UniRule"/>
</dbReference>
<gene>
    <name evidence="9 13" type="primary">greA</name>
    <name evidence="13" type="ordered locus">CTC_00210</name>
</gene>
<feature type="coiled-coil region" evidence="9">
    <location>
        <begin position="40"/>
        <end position="97"/>
    </location>
</feature>
<comment type="function">
    <text evidence="7 9 10">Necessary for efficient RNA polymerase transcription elongation past template-encoded arresting sites. The arresting sites in DNA have the property of trapping a certain fraction of elongating RNA polymerases that pass through, resulting in locked ternary complexes. Cleavage of the nascent transcript by cleavage factors such as GreA or GreB allows the resumption of elongation from the new 3'terminus. GreA releases sequences of 2 to 3 nucleotides.</text>
</comment>
<dbReference type="GO" id="GO:0032784">
    <property type="term" value="P:regulation of DNA-templated transcription elongation"/>
    <property type="evidence" value="ECO:0007669"/>
    <property type="project" value="UniProtKB-UniRule"/>
</dbReference>
<accession>Q899G8</accession>
<dbReference type="GO" id="GO:0070063">
    <property type="term" value="F:RNA polymerase binding"/>
    <property type="evidence" value="ECO:0007669"/>
    <property type="project" value="InterPro"/>
</dbReference>
<dbReference type="PIRSF" id="PIRSF006092">
    <property type="entry name" value="GreA_GreB"/>
    <property type="match status" value="1"/>
</dbReference>
<evidence type="ECO:0000256" key="5">
    <source>
        <dbReference type="ARBA" id="ARBA00023125"/>
    </source>
</evidence>
<name>Q899G8_CLOTE</name>
<dbReference type="Gene3D" id="1.10.287.180">
    <property type="entry name" value="Transcription elongation factor, GreA/GreB, N-terminal domain"/>
    <property type="match status" value="1"/>
</dbReference>
<dbReference type="Proteomes" id="UP000001412">
    <property type="component" value="Chromosome"/>
</dbReference>
<keyword evidence="6 9" id="KW-0804">Transcription</keyword>
<feature type="domain" description="Transcription elongation factor GreA/GreB N-terminal" evidence="12">
    <location>
        <begin position="34"/>
        <end position="103"/>
    </location>
</feature>
<dbReference type="Pfam" id="PF03449">
    <property type="entry name" value="GreA_GreB_N"/>
    <property type="match status" value="1"/>
</dbReference>
<dbReference type="FunFam" id="1.10.287.180:FF:000001">
    <property type="entry name" value="Transcription elongation factor GreA"/>
    <property type="match status" value="1"/>
</dbReference>
<evidence type="ECO:0000256" key="3">
    <source>
        <dbReference type="ARBA" id="ARBA00023015"/>
    </source>
</evidence>
<evidence type="ECO:0000256" key="9">
    <source>
        <dbReference type="HAMAP-Rule" id="MF_00105"/>
    </source>
</evidence>
<dbReference type="SUPFAM" id="SSF54534">
    <property type="entry name" value="FKBP-like"/>
    <property type="match status" value="1"/>
</dbReference>
<dbReference type="InterPro" id="IPR001437">
    <property type="entry name" value="Tscrpt_elong_fac_GreA/B_C"/>
</dbReference>
<dbReference type="GO" id="GO:0006354">
    <property type="term" value="P:DNA-templated transcription elongation"/>
    <property type="evidence" value="ECO:0007669"/>
    <property type="project" value="TreeGrafter"/>
</dbReference>
<dbReference type="InterPro" id="IPR036953">
    <property type="entry name" value="GreA/GreB_C_sf"/>
</dbReference>
<keyword evidence="4 9" id="KW-0175">Coiled coil</keyword>
<dbReference type="NCBIfam" id="NF001263">
    <property type="entry name" value="PRK00226.1-4"/>
    <property type="match status" value="1"/>
</dbReference>
<dbReference type="PANTHER" id="PTHR30437">
    <property type="entry name" value="TRANSCRIPTION ELONGATION FACTOR GREA"/>
    <property type="match status" value="1"/>
</dbReference>
<dbReference type="PROSITE" id="PS00829">
    <property type="entry name" value="GREAB_1"/>
    <property type="match status" value="1"/>
</dbReference>
<dbReference type="PROSITE" id="PS00830">
    <property type="entry name" value="GREAB_2"/>
    <property type="match status" value="1"/>
</dbReference>
<organism evidence="13 14">
    <name type="scientific">Clostridium tetani (strain Massachusetts / E88)</name>
    <dbReference type="NCBI Taxonomy" id="212717"/>
    <lineage>
        <taxon>Bacteria</taxon>
        <taxon>Bacillati</taxon>
        <taxon>Bacillota</taxon>
        <taxon>Clostridia</taxon>
        <taxon>Eubacteriales</taxon>
        <taxon>Clostridiaceae</taxon>
        <taxon>Clostridium</taxon>
    </lineage>
</organism>
<dbReference type="NCBIfam" id="TIGR01462">
    <property type="entry name" value="greA"/>
    <property type="match status" value="1"/>
</dbReference>
<dbReference type="InterPro" id="IPR023459">
    <property type="entry name" value="Tscrpt_elong_fac_GreA/B_fam"/>
</dbReference>
<keyword evidence="14" id="KW-1185">Reference proteome</keyword>
<dbReference type="STRING" id="212717.CTC_00210"/>
<evidence type="ECO:0000256" key="1">
    <source>
        <dbReference type="ARBA" id="ARBA00008213"/>
    </source>
</evidence>
<dbReference type="InterPro" id="IPR028624">
    <property type="entry name" value="Tscrpt_elong_fac_GreA/B"/>
</dbReference>
<feature type="domain" description="Transcription elongation factor GreA/GreB C-terminal" evidence="11">
    <location>
        <begin position="110"/>
        <end position="184"/>
    </location>
</feature>
<dbReference type="SUPFAM" id="SSF46557">
    <property type="entry name" value="GreA transcript cleavage protein, N-terminal domain"/>
    <property type="match status" value="1"/>
</dbReference>
<dbReference type="PANTHER" id="PTHR30437:SF4">
    <property type="entry name" value="TRANSCRIPTION ELONGATION FACTOR GREA"/>
    <property type="match status" value="1"/>
</dbReference>
<dbReference type="InterPro" id="IPR006359">
    <property type="entry name" value="Tscrpt_elong_fac_GreA"/>
</dbReference>
<protein>
    <recommendedName>
        <fullName evidence="2 9">Transcription elongation factor GreA</fullName>
    </recommendedName>
    <alternativeName>
        <fullName evidence="8 9">Transcript cleavage factor GreA</fullName>
    </alternativeName>
</protein>
<dbReference type="HAMAP" id="MF_00105">
    <property type="entry name" value="GreA_GreB"/>
    <property type="match status" value="1"/>
</dbReference>
<evidence type="ECO:0000256" key="4">
    <source>
        <dbReference type="ARBA" id="ARBA00023054"/>
    </source>
</evidence>
<sequence length="186" mass="21256">MLIYNNVNDFDENYYFYKKDLKGENDMSDSKKYVMTYEGVKKLEEELEYLKTVKRKEITQKIKVALSFGDLSENSEYDEAKNEQAFVEGRIIQLENMLKNATIVDENEMPADTVNVGSIVKVKDFEFNDEEEFIIVGSAEADPLENKISNESPVGKALIGKKAGEKVEVIVPDGISKYEIISVRRN</sequence>
<dbReference type="Pfam" id="PF01272">
    <property type="entry name" value="GreA_GreB"/>
    <property type="match status" value="1"/>
</dbReference>
<dbReference type="EMBL" id="AE015927">
    <property type="protein sequence ID" value="AAO34858.1"/>
    <property type="molecule type" value="Genomic_DNA"/>
</dbReference>
<keyword evidence="3 9" id="KW-0805">Transcription regulation</keyword>
<dbReference type="InterPro" id="IPR018151">
    <property type="entry name" value="TF_GreA/GreB_CS"/>
</dbReference>
<keyword evidence="13" id="KW-0251">Elongation factor</keyword>
<dbReference type="GO" id="GO:0003746">
    <property type="term" value="F:translation elongation factor activity"/>
    <property type="evidence" value="ECO:0007669"/>
    <property type="project" value="UniProtKB-KW"/>
</dbReference>